<evidence type="ECO:0000313" key="6">
    <source>
        <dbReference type="Proteomes" id="UP001597102"/>
    </source>
</evidence>
<proteinExistence type="predicted"/>
<evidence type="ECO:0000256" key="2">
    <source>
        <dbReference type="ARBA" id="ARBA00022679"/>
    </source>
</evidence>
<protein>
    <submittedName>
        <fullName evidence="5">Transglycosylase domain-containing protein</fullName>
    </submittedName>
</protein>
<gene>
    <name evidence="5" type="ORF">ACFQ2F_09720</name>
</gene>
<dbReference type="RefSeq" id="WP_379089215.1">
    <property type="nucleotide sequence ID" value="NZ_JBHTJO010000001.1"/>
</dbReference>
<evidence type="ECO:0000256" key="3">
    <source>
        <dbReference type="SAM" id="MobiDB-lite"/>
    </source>
</evidence>
<reference evidence="6" key="1">
    <citation type="journal article" date="2019" name="Int. J. Syst. Evol. Microbiol.">
        <title>The Global Catalogue of Microorganisms (GCM) 10K type strain sequencing project: providing services to taxonomists for standard genome sequencing and annotation.</title>
        <authorList>
            <consortium name="The Broad Institute Genomics Platform"/>
            <consortium name="The Broad Institute Genome Sequencing Center for Infectious Disease"/>
            <person name="Wu L."/>
            <person name="Ma J."/>
        </authorList>
    </citation>
    <scope>NUCLEOTIDE SEQUENCE [LARGE SCALE GENOMIC DNA]</scope>
    <source>
        <strain evidence="6">CCUG 61697</strain>
    </source>
</reference>
<keyword evidence="2" id="KW-0808">Transferase</keyword>
<feature type="domain" description="Glycosyl transferase family 51" evidence="4">
    <location>
        <begin position="61"/>
        <end position="197"/>
    </location>
</feature>
<dbReference type="PANTHER" id="PTHR32282:SF33">
    <property type="entry name" value="PEPTIDOGLYCAN GLYCOSYLTRANSFERASE"/>
    <property type="match status" value="1"/>
</dbReference>
<dbReference type="PANTHER" id="PTHR32282">
    <property type="entry name" value="BINDING PROTEIN TRANSPEPTIDASE, PUTATIVE-RELATED"/>
    <property type="match status" value="1"/>
</dbReference>
<organism evidence="5 6">
    <name type="scientific">Methyloligella solikamskensis</name>
    <dbReference type="NCBI Taxonomy" id="1177756"/>
    <lineage>
        <taxon>Bacteria</taxon>
        <taxon>Pseudomonadati</taxon>
        <taxon>Pseudomonadota</taxon>
        <taxon>Alphaproteobacteria</taxon>
        <taxon>Hyphomicrobiales</taxon>
        <taxon>Hyphomicrobiaceae</taxon>
        <taxon>Methyloligella</taxon>
    </lineage>
</organism>
<dbReference type="SUPFAM" id="SSF53955">
    <property type="entry name" value="Lysozyme-like"/>
    <property type="match status" value="1"/>
</dbReference>
<feature type="compositionally biased region" description="Pro residues" evidence="3">
    <location>
        <begin position="221"/>
        <end position="232"/>
    </location>
</feature>
<dbReference type="Pfam" id="PF00912">
    <property type="entry name" value="Transgly"/>
    <property type="match status" value="1"/>
</dbReference>
<evidence type="ECO:0000313" key="5">
    <source>
        <dbReference type="EMBL" id="MFD0987372.1"/>
    </source>
</evidence>
<dbReference type="InterPro" id="IPR050396">
    <property type="entry name" value="Glycosyltr_51/Transpeptidase"/>
</dbReference>
<comment type="caution">
    <text evidence="5">The sequence shown here is derived from an EMBL/GenBank/DDBJ whole genome shotgun (WGS) entry which is preliminary data.</text>
</comment>
<evidence type="ECO:0000259" key="4">
    <source>
        <dbReference type="Pfam" id="PF00912"/>
    </source>
</evidence>
<keyword evidence="6" id="KW-1185">Reference proteome</keyword>
<dbReference type="Proteomes" id="UP001597102">
    <property type="component" value="Unassembled WGS sequence"/>
</dbReference>
<accession>A0ABW3JAJ5</accession>
<dbReference type="Gene3D" id="1.10.3810.10">
    <property type="entry name" value="Biosynthetic peptidoglycan transglycosylase-like"/>
    <property type="match status" value="1"/>
</dbReference>
<comment type="pathway">
    <text evidence="1">Cell wall biogenesis; peptidoglycan biosynthesis.</text>
</comment>
<dbReference type="InterPro" id="IPR023346">
    <property type="entry name" value="Lysozyme-like_dom_sf"/>
</dbReference>
<name>A0ABW3JAJ5_9HYPH</name>
<evidence type="ECO:0000256" key="1">
    <source>
        <dbReference type="ARBA" id="ARBA00004752"/>
    </source>
</evidence>
<dbReference type="InterPro" id="IPR001264">
    <property type="entry name" value="Glyco_trans_51"/>
</dbReference>
<dbReference type="EMBL" id="JBHTJO010000001">
    <property type="protein sequence ID" value="MFD0987372.1"/>
    <property type="molecule type" value="Genomic_DNA"/>
</dbReference>
<dbReference type="InterPro" id="IPR036950">
    <property type="entry name" value="PBP_transglycosylase"/>
</dbReference>
<sequence length="232" mass="25053">MTFKILKFAVLFLIVLIMAGIGYGVLGYVDAVSDAEALKERANTLIAQDRGGQSLGDDRLQQLLLVEDPGFAHHSGVDMSTPGAGITTITQSAAKRLAFDQFRPGIGKIRQTGYALGLESELSKSQILALWLDTLEMGQGPDGWITGFHRASNVIYDRPPSELSDDEFLSLVAVLIAPSKYRLGSDDPDLNERVQRISRLVSGACKPNGNGDVWLEGCQEPPAPEVPSEPSE</sequence>
<feature type="region of interest" description="Disordered" evidence="3">
    <location>
        <begin position="208"/>
        <end position="232"/>
    </location>
</feature>